<proteinExistence type="predicted"/>
<dbReference type="AlphaFoldDB" id="A0A6C0BL84"/>
<reference evidence="1" key="1">
    <citation type="journal article" date="2020" name="Nature">
        <title>Giant virus diversity and host interactions through global metagenomics.</title>
        <authorList>
            <person name="Schulz F."/>
            <person name="Roux S."/>
            <person name="Paez-Espino D."/>
            <person name="Jungbluth S."/>
            <person name="Walsh D.A."/>
            <person name="Denef V.J."/>
            <person name="McMahon K.D."/>
            <person name="Konstantinidis K.T."/>
            <person name="Eloe-Fadrosh E.A."/>
            <person name="Kyrpides N.C."/>
            <person name="Woyke T."/>
        </authorList>
    </citation>
    <scope>NUCLEOTIDE SEQUENCE</scope>
    <source>
        <strain evidence="1">GVMAG-M-3300017651-5</strain>
    </source>
</reference>
<sequence>MSTQYKQLSKSKFISFLRALKHMSQEVENSHVKYYKLLNIARLDSFRIISNVIPRDNGLNNKCYSVVLLDSRVSMEDEYSLPEAGFYVYEGYNDARCVTTMDPEQSINVVKLMLYDSFVNKIRCGLNGSTDLVIMEYKDIVQYITIGMSDSNNLVGSMVQELIDNMDDHREDCGDYSDEELAIYYTLKSQLMSPRDHSIMQALAEVTDIDRLDILGFNGHIICRDDLSILPDFTRKDNTASYKTTRENIEAVRRYNMNKAFNVFMH</sequence>
<accession>A0A6C0BL84</accession>
<organism evidence="1">
    <name type="scientific">viral metagenome</name>
    <dbReference type="NCBI Taxonomy" id="1070528"/>
    <lineage>
        <taxon>unclassified sequences</taxon>
        <taxon>metagenomes</taxon>
        <taxon>organismal metagenomes</taxon>
    </lineage>
</organism>
<dbReference type="EMBL" id="MN739192">
    <property type="protein sequence ID" value="QHS92810.1"/>
    <property type="molecule type" value="Genomic_DNA"/>
</dbReference>
<protein>
    <submittedName>
        <fullName evidence="1">Uncharacterized protein</fullName>
    </submittedName>
</protein>
<name>A0A6C0BL84_9ZZZZ</name>
<evidence type="ECO:0000313" key="1">
    <source>
        <dbReference type="EMBL" id="QHS92810.1"/>
    </source>
</evidence>